<comment type="caution">
    <text evidence="9">The sequence shown here is derived from an EMBL/GenBank/DDBJ whole genome shotgun (WGS) entry which is preliminary data.</text>
</comment>
<dbReference type="Pfam" id="PF04932">
    <property type="entry name" value="Wzy_C"/>
    <property type="match status" value="1"/>
</dbReference>
<protein>
    <submittedName>
        <fullName evidence="9">Polymerase</fullName>
    </submittedName>
</protein>
<dbReference type="OrthoDB" id="5596698at2"/>
<dbReference type="InterPro" id="IPR021797">
    <property type="entry name" value="Wzy_C_2"/>
</dbReference>
<feature type="transmembrane region" description="Helical" evidence="5">
    <location>
        <begin position="328"/>
        <end position="348"/>
    </location>
</feature>
<organism evidence="9 10">
    <name type="scientific">Serratia plymuthica</name>
    <dbReference type="NCBI Taxonomy" id="82996"/>
    <lineage>
        <taxon>Bacteria</taxon>
        <taxon>Pseudomonadati</taxon>
        <taxon>Pseudomonadota</taxon>
        <taxon>Gammaproteobacteria</taxon>
        <taxon>Enterobacterales</taxon>
        <taxon>Yersiniaceae</taxon>
        <taxon>Serratia</taxon>
    </lineage>
</organism>
<feature type="transmembrane region" description="Helical" evidence="5">
    <location>
        <begin position="163"/>
        <end position="184"/>
    </location>
</feature>
<sequence length="544" mass="61002">MISNNKTAGLFGLAACYCLIAMHVYWPNRGGSGFYLPWNLVGGIFIALFILGAMLLSRPPLAVSGFFNRLVPGALILLLPLLWTKNPWLGEALPRLLGLTLGVAAYFALLQIPLDRLRRRRLLILLLAATVIEALLGLVQYGLLAPGNAMGYNTLKNRPYGIFQQWNLMASFMATGLALALYLLSNRHPLHRGVQWLTGGMLVLAPLLLIVIASRVGLLAAALLSPLQLFMLYRLNRRRAAAALLLLFAGIAAGLLLVMLNGATRALTVAEPIFYRLAYWQEALRMIAERPWLGWGYGHFQHDFLHHFYTTHSSGMESVSISHPHNEILLWGIEGGLLSLSGIALIFWGLWRLLRRTRALPLRPAPWLAALPILLHMMVEYPLYLSAAHGVLLLAILRAGDVRCRLRLSPRPQLTLRLLAAGLAALALPYLLNGLHSALIVTAVEKTGLQQFAAMSRVMTPTPWQVRYDYDVQLQRLLQYPHTRDPAALLSYQRWAENEIRVRPDANIYVNLMVTSRLLQQPQRAEDLHRQARRLFPHDARFKE</sequence>
<dbReference type="EMBL" id="PESE01000008">
    <property type="protein sequence ID" value="PYD37025.1"/>
    <property type="molecule type" value="Genomic_DNA"/>
</dbReference>
<feature type="domain" description="Protein glycosylation ligase" evidence="8">
    <location>
        <begin position="159"/>
        <end position="184"/>
    </location>
</feature>
<evidence type="ECO:0000256" key="2">
    <source>
        <dbReference type="ARBA" id="ARBA00022692"/>
    </source>
</evidence>
<feature type="transmembrane region" description="Helical" evidence="5">
    <location>
        <begin position="242"/>
        <end position="260"/>
    </location>
</feature>
<keyword evidence="4 5" id="KW-0472">Membrane</keyword>
<feature type="transmembrane region" description="Helical" evidence="5">
    <location>
        <begin position="414"/>
        <end position="432"/>
    </location>
</feature>
<feature type="transmembrane region" description="Helical" evidence="5">
    <location>
        <begin position="92"/>
        <end position="110"/>
    </location>
</feature>
<dbReference type="PANTHER" id="PTHR37422:SF21">
    <property type="entry name" value="EXOQ-LIKE PROTEIN"/>
    <property type="match status" value="1"/>
</dbReference>
<dbReference type="InterPro" id="IPR007016">
    <property type="entry name" value="O-antigen_ligase-rel_domated"/>
</dbReference>
<feature type="transmembrane region" description="Helical" evidence="5">
    <location>
        <begin position="66"/>
        <end position="86"/>
    </location>
</feature>
<keyword evidence="2 5" id="KW-0812">Transmembrane</keyword>
<comment type="subcellular location">
    <subcellularLocation>
        <location evidence="1">Membrane</location>
        <topology evidence="1">Multi-pass membrane protein</topology>
    </subcellularLocation>
</comment>
<dbReference type="Pfam" id="PF11846">
    <property type="entry name" value="Wzy_C_2"/>
    <property type="match status" value="1"/>
</dbReference>
<feature type="domain" description="Virulence factor membrane-bound polymerase C-terminal" evidence="7">
    <location>
        <begin position="367"/>
        <end position="541"/>
    </location>
</feature>
<feature type="transmembrane region" description="Helical" evidence="5">
    <location>
        <begin position="196"/>
        <end position="212"/>
    </location>
</feature>
<proteinExistence type="predicted"/>
<dbReference type="Proteomes" id="UP000248196">
    <property type="component" value="Unassembled WGS sequence"/>
</dbReference>
<dbReference type="PANTHER" id="PTHR37422">
    <property type="entry name" value="TEICHURONIC ACID BIOSYNTHESIS PROTEIN TUAE"/>
    <property type="match status" value="1"/>
</dbReference>
<evidence type="ECO:0000259" key="8">
    <source>
        <dbReference type="Pfam" id="PF15864"/>
    </source>
</evidence>
<dbReference type="AlphaFoldDB" id="A0A318NXL3"/>
<accession>A0A318NXL3</accession>
<dbReference type="InterPro" id="IPR051533">
    <property type="entry name" value="WaaL-like"/>
</dbReference>
<evidence type="ECO:0000259" key="7">
    <source>
        <dbReference type="Pfam" id="PF11846"/>
    </source>
</evidence>
<evidence type="ECO:0000256" key="1">
    <source>
        <dbReference type="ARBA" id="ARBA00004141"/>
    </source>
</evidence>
<gene>
    <name evidence="9" type="ORF">CT690_21435</name>
</gene>
<evidence type="ECO:0000256" key="3">
    <source>
        <dbReference type="ARBA" id="ARBA00022989"/>
    </source>
</evidence>
<evidence type="ECO:0000256" key="4">
    <source>
        <dbReference type="ARBA" id="ARBA00023136"/>
    </source>
</evidence>
<keyword evidence="3 5" id="KW-1133">Transmembrane helix</keyword>
<dbReference type="RefSeq" id="WP_004951506.1">
    <property type="nucleotide sequence ID" value="NZ_JADCNO010000010.1"/>
</dbReference>
<evidence type="ECO:0000259" key="6">
    <source>
        <dbReference type="Pfam" id="PF04932"/>
    </source>
</evidence>
<evidence type="ECO:0000256" key="5">
    <source>
        <dbReference type="SAM" id="Phobius"/>
    </source>
</evidence>
<dbReference type="Pfam" id="PF15864">
    <property type="entry name" value="PglL_A"/>
    <property type="match status" value="1"/>
</dbReference>
<dbReference type="GO" id="GO:0016020">
    <property type="term" value="C:membrane"/>
    <property type="evidence" value="ECO:0007669"/>
    <property type="project" value="UniProtKB-SubCell"/>
</dbReference>
<reference evidence="9 10" key="1">
    <citation type="submission" date="2017-11" db="EMBL/GenBank/DDBJ databases">
        <title>Genome sequence of the oocydin A producing rhizobacterium Serratia plymuthica 4Rx5.</title>
        <authorList>
            <person name="Matilla M.A."/>
            <person name="Udaondo Z."/>
            <person name="Salmond G.P.C."/>
        </authorList>
    </citation>
    <scope>NUCLEOTIDE SEQUENCE [LARGE SCALE GENOMIC DNA]</scope>
    <source>
        <strain evidence="9 10">4Rx5</strain>
    </source>
</reference>
<feature type="transmembrane region" description="Helical" evidence="5">
    <location>
        <begin position="7"/>
        <end position="26"/>
    </location>
</feature>
<feature type="transmembrane region" description="Helical" evidence="5">
    <location>
        <begin position="122"/>
        <end position="143"/>
    </location>
</feature>
<dbReference type="InterPro" id="IPR031726">
    <property type="entry name" value="PglL_A"/>
</dbReference>
<evidence type="ECO:0000313" key="10">
    <source>
        <dbReference type="Proteomes" id="UP000248196"/>
    </source>
</evidence>
<feature type="transmembrane region" description="Helical" evidence="5">
    <location>
        <begin position="38"/>
        <end position="57"/>
    </location>
</feature>
<evidence type="ECO:0000313" key="9">
    <source>
        <dbReference type="EMBL" id="PYD37025.1"/>
    </source>
</evidence>
<name>A0A318NXL3_SERPL</name>
<feature type="domain" description="O-antigen ligase-related" evidence="6">
    <location>
        <begin position="201"/>
        <end position="340"/>
    </location>
</feature>
<feature type="transmembrane region" description="Helical" evidence="5">
    <location>
        <begin position="383"/>
        <end position="402"/>
    </location>
</feature>